<dbReference type="GO" id="GO:0004314">
    <property type="term" value="F:[acyl-carrier-protein] S-malonyltransferase activity"/>
    <property type="evidence" value="ECO:0007669"/>
    <property type="project" value="UniProtKB-EC"/>
</dbReference>
<keyword evidence="3" id="KW-0012">Acyltransferase</keyword>
<keyword evidence="2 5" id="KW-0808">Transferase</keyword>
<evidence type="ECO:0000256" key="2">
    <source>
        <dbReference type="ARBA" id="ARBA00022679"/>
    </source>
</evidence>
<protein>
    <recommendedName>
        <fullName evidence="1">[acyl-carrier-protein] S-malonyltransferase</fullName>
        <ecNumber evidence="1">2.3.1.39</ecNumber>
    </recommendedName>
</protein>
<dbReference type="EC" id="2.3.1.39" evidence="1"/>
<dbReference type="InterPro" id="IPR050858">
    <property type="entry name" value="Mal-CoA-ACP_Trans/PKS_FabD"/>
</dbReference>
<dbReference type="PANTHER" id="PTHR42681">
    <property type="entry name" value="MALONYL-COA-ACYL CARRIER PROTEIN TRANSACYLASE, MITOCHONDRIAL"/>
    <property type="match status" value="1"/>
</dbReference>
<dbReference type="OrthoDB" id="5756162at2"/>
<evidence type="ECO:0000313" key="5">
    <source>
        <dbReference type="EMBL" id="RDV06253.1"/>
    </source>
</evidence>
<dbReference type="SUPFAM" id="SSF52151">
    <property type="entry name" value="FabD/lysophospholipase-like"/>
    <property type="match status" value="1"/>
</dbReference>
<dbReference type="EMBL" id="QRGP01000001">
    <property type="protein sequence ID" value="RDV06253.1"/>
    <property type="molecule type" value="Genomic_DNA"/>
</dbReference>
<dbReference type="InterPro" id="IPR001227">
    <property type="entry name" value="Ac_transferase_dom_sf"/>
</dbReference>
<keyword evidence="6" id="KW-1185">Reference proteome</keyword>
<comment type="catalytic activity">
    <reaction evidence="4">
        <text>holo-[ACP] + malonyl-CoA = malonyl-[ACP] + CoA</text>
        <dbReference type="Rhea" id="RHEA:41792"/>
        <dbReference type="Rhea" id="RHEA-COMP:9623"/>
        <dbReference type="Rhea" id="RHEA-COMP:9685"/>
        <dbReference type="ChEBI" id="CHEBI:57287"/>
        <dbReference type="ChEBI" id="CHEBI:57384"/>
        <dbReference type="ChEBI" id="CHEBI:64479"/>
        <dbReference type="ChEBI" id="CHEBI:78449"/>
        <dbReference type="EC" id="2.3.1.39"/>
    </reaction>
</comment>
<reference evidence="6" key="1">
    <citation type="submission" date="2018-08" db="EMBL/GenBank/DDBJ databases">
        <authorList>
            <person name="Kim S.-J."/>
            <person name="Jung G.-Y."/>
        </authorList>
    </citation>
    <scope>NUCLEOTIDE SEQUENCE [LARGE SCALE GENOMIC DNA]</scope>
    <source>
        <strain evidence="6">GY_G</strain>
    </source>
</reference>
<evidence type="ECO:0000256" key="1">
    <source>
        <dbReference type="ARBA" id="ARBA00013258"/>
    </source>
</evidence>
<dbReference type="Proteomes" id="UP000263833">
    <property type="component" value="Unassembled WGS sequence"/>
</dbReference>
<organism evidence="5 6">
    <name type="scientific">Sphingorhabdus pulchriflava</name>
    <dbReference type="NCBI Taxonomy" id="2292257"/>
    <lineage>
        <taxon>Bacteria</taxon>
        <taxon>Pseudomonadati</taxon>
        <taxon>Pseudomonadota</taxon>
        <taxon>Alphaproteobacteria</taxon>
        <taxon>Sphingomonadales</taxon>
        <taxon>Sphingomonadaceae</taxon>
        <taxon>Sphingorhabdus</taxon>
    </lineage>
</organism>
<sequence length="343" mass="36637">MKEKLLVVCPGRGTYNATELGYLKRHHDGGGAQVAQLDAYRARLGQPTISALDGAEKYSPSIHMPGDNASLLIYACALADFAAIDRDRFEVVAVTGNSMGWYLALSCAGVVDFDAGARLVNTMGGLMHEKGQGGQVVWSLADADWRIDPAKAAEADAVLAEATQDGRAVHVSIRLGAMIVFAADEAGMKWLMERLPKDDRFPMKLNYHAAFHSPLLDHIVPLAHDANPVADFGEGAIPAIDGTGKIWSPKAFDAEAIYDYTLGAQINRAYDFTRAVQVAAREFCPDRIAVLGPGTTLGAPVAQALIACGWRGLKGKADFQQRQAADPVLVSMGMAEQRGVVTA</sequence>
<evidence type="ECO:0000256" key="4">
    <source>
        <dbReference type="ARBA" id="ARBA00048462"/>
    </source>
</evidence>
<dbReference type="PANTHER" id="PTHR42681:SF1">
    <property type="entry name" value="MALONYL-COA-ACYL CARRIER PROTEIN TRANSACYLASE, MITOCHONDRIAL"/>
    <property type="match status" value="1"/>
</dbReference>
<dbReference type="Gene3D" id="3.40.366.10">
    <property type="entry name" value="Malonyl-Coenzyme A Acyl Carrier Protein, domain 2"/>
    <property type="match status" value="1"/>
</dbReference>
<dbReference type="AlphaFoldDB" id="A0A371BFS6"/>
<evidence type="ECO:0000256" key="3">
    <source>
        <dbReference type="ARBA" id="ARBA00023315"/>
    </source>
</evidence>
<dbReference type="InterPro" id="IPR016035">
    <property type="entry name" value="Acyl_Trfase/lysoPLipase"/>
</dbReference>
<dbReference type="RefSeq" id="WP_115547810.1">
    <property type="nucleotide sequence ID" value="NZ_QRGP01000001.1"/>
</dbReference>
<dbReference type="GO" id="GO:0006633">
    <property type="term" value="P:fatty acid biosynthetic process"/>
    <property type="evidence" value="ECO:0007669"/>
    <property type="project" value="TreeGrafter"/>
</dbReference>
<dbReference type="Gene3D" id="3.30.70.250">
    <property type="entry name" value="Malonyl-CoA ACP transacylase, ACP-binding"/>
    <property type="match status" value="1"/>
</dbReference>
<gene>
    <name evidence="5" type="ORF">DXH95_02105</name>
</gene>
<name>A0A371BFS6_9SPHN</name>
<proteinExistence type="predicted"/>
<accession>A0A371BFS6</accession>
<evidence type="ECO:0000313" key="6">
    <source>
        <dbReference type="Proteomes" id="UP000263833"/>
    </source>
</evidence>
<comment type="caution">
    <text evidence="5">The sequence shown here is derived from an EMBL/GenBank/DDBJ whole genome shotgun (WGS) entry which is preliminary data.</text>
</comment>